<dbReference type="PANTHER" id="PTHR33351:SF1">
    <property type="entry name" value="IG-LIKE DOMAIN-CONTAINING PROTEIN-RELATED"/>
    <property type="match status" value="1"/>
</dbReference>
<protein>
    <submittedName>
        <fullName evidence="2">Uncharacterized protein</fullName>
    </submittedName>
</protein>
<name>A0AAN5CV11_9BILA</name>
<feature type="non-terminal residue" evidence="2">
    <location>
        <position position="143"/>
    </location>
</feature>
<dbReference type="InterPro" id="IPR008999">
    <property type="entry name" value="Actin-crosslinking"/>
</dbReference>
<dbReference type="Proteomes" id="UP001328107">
    <property type="component" value="Unassembled WGS sequence"/>
</dbReference>
<dbReference type="EMBL" id="BTRK01000005">
    <property type="protein sequence ID" value="GMR51516.1"/>
    <property type="molecule type" value="Genomic_DNA"/>
</dbReference>
<dbReference type="PANTHER" id="PTHR33351">
    <property type="entry name" value="HISACTOPHILIN-1-RELATED"/>
    <property type="match status" value="1"/>
</dbReference>
<evidence type="ECO:0000256" key="1">
    <source>
        <dbReference type="SAM" id="MobiDB-lite"/>
    </source>
</evidence>
<feature type="non-terminal residue" evidence="2">
    <location>
        <position position="1"/>
    </location>
</feature>
<dbReference type="CDD" id="cd00257">
    <property type="entry name" value="beta-trefoil_FSCN-like"/>
    <property type="match status" value="1"/>
</dbReference>
<dbReference type="GO" id="GO:0015629">
    <property type="term" value="C:actin cytoskeleton"/>
    <property type="evidence" value="ECO:0007669"/>
    <property type="project" value="TreeGrafter"/>
</dbReference>
<gene>
    <name evidence="2" type="ORF">PMAYCL1PPCAC_21711</name>
</gene>
<evidence type="ECO:0000313" key="3">
    <source>
        <dbReference type="Proteomes" id="UP001328107"/>
    </source>
</evidence>
<keyword evidence="3" id="KW-1185">Reference proteome</keyword>
<dbReference type="InterPro" id="IPR052883">
    <property type="entry name" value="Hisactophilin"/>
</dbReference>
<accession>A0AAN5CV11</accession>
<evidence type="ECO:0000313" key="2">
    <source>
        <dbReference type="EMBL" id="GMR51516.1"/>
    </source>
</evidence>
<dbReference type="GO" id="GO:0051015">
    <property type="term" value="F:actin filament binding"/>
    <property type="evidence" value="ECO:0007669"/>
    <property type="project" value="TreeGrafter"/>
</dbReference>
<sequence>SENDSSEEDDKELTSQELAEVTGQRCVRTHSSAYLRGWDNGTDWHVGAAPQCGKCEQWKIEQHKGKVTLRESCTGKYLRANVEGYVDMATAARGHELWTPKSNDDGTWSFKSVHGTWLRAQPHGRISLQTHVGGDEKFRLKPW</sequence>
<dbReference type="GO" id="GO:0030041">
    <property type="term" value="P:actin filament polymerization"/>
    <property type="evidence" value="ECO:0007669"/>
    <property type="project" value="TreeGrafter"/>
</dbReference>
<comment type="caution">
    <text evidence="2">The sequence shown here is derived from an EMBL/GenBank/DDBJ whole genome shotgun (WGS) entry which is preliminary data.</text>
</comment>
<feature type="region of interest" description="Disordered" evidence="1">
    <location>
        <begin position="1"/>
        <end position="22"/>
    </location>
</feature>
<feature type="compositionally biased region" description="Acidic residues" evidence="1">
    <location>
        <begin position="1"/>
        <end position="11"/>
    </location>
</feature>
<dbReference type="AlphaFoldDB" id="A0AAN5CV11"/>
<organism evidence="2 3">
    <name type="scientific">Pristionchus mayeri</name>
    <dbReference type="NCBI Taxonomy" id="1317129"/>
    <lineage>
        <taxon>Eukaryota</taxon>
        <taxon>Metazoa</taxon>
        <taxon>Ecdysozoa</taxon>
        <taxon>Nematoda</taxon>
        <taxon>Chromadorea</taxon>
        <taxon>Rhabditida</taxon>
        <taxon>Rhabditina</taxon>
        <taxon>Diplogasteromorpha</taxon>
        <taxon>Diplogasteroidea</taxon>
        <taxon>Neodiplogasteridae</taxon>
        <taxon>Pristionchus</taxon>
    </lineage>
</organism>
<proteinExistence type="predicted"/>
<dbReference type="SUPFAM" id="SSF50405">
    <property type="entry name" value="Actin-crosslinking proteins"/>
    <property type="match status" value="1"/>
</dbReference>
<reference evidence="3" key="1">
    <citation type="submission" date="2022-10" db="EMBL/GenBank/DDBJ databases">
        <title>Genome assembly of Pristionchus species.</title>
        <authorList>
            <person name="Yoshida K."/>
            <person name="Sommer R.J."/>
        </authorList>
    </citation>
    <scope>NUCLEOTIDE SEQUENCE [LARGE SCALE GENOMIC DNA]</scope>
    <source>
        <strain evidence="3">RS5460</strain>
    </source>
</reference>
<dbReference type="Gene3D" id="2.80.10.50">
    <property type="match status" value="1"/>
</dbReference>